<dbReference type="Proteomes" id="UP000606786">
    <property type="component" value="Unassembled WGS sequence"/>
</dbReference>
<protein>
    <submittedName>
        <fullName evidence="1">(Mediterranean fruit fly) hypothetical protein</fullName>
    </submittedName>
</protein>
<name>A0A811UP14_CERCA</name>
<gene>
    <name evidence="1" type="ORF">CCAP1982_LOCUS9313</name>
</gene>
<dbReference type="AlphaFoldDB" id="A0A811UP14"/>
<keyword evidence="2" id="KW-1185">Reference proteome</keyword>
<organism evidence="1 2">
    <name type="scientific">Ceratitis capitata</name>
    <name type="common">Mediterranean fruit fly</name>
    <name type="synonym">Tephritis capitata</name>
    <dbReference type="NCBI Taxonomy" id="7213"/>
    <lineage>
        <taxon>Eukaryota</taxon>
        <taxon>Metazoa</taxon>
        <taxon>Ecdysozoa</taxon>
        <taxon>Arthropoda</taxon>
        <taxon>Hexapoda</taxon>
        <taxon>Insecta</taxon>
        <taxon>Pterygota</taxon>
        <taxon>Neoptera</taxon>
        <taxon>Endopterygota</taxon>
        <taxon>Diptera</taxon>
        <taxon>Brachycera</taxon>
        <taxon>Muscomorpha</taxon>
        <taxon>Tephritoidea</taxon>
        <taxon>Tephritidae</taxon>
        <taxon>Ceratitis</taxon>
        <taxon>Ceratitis</taxon>
    </lineage>
</organism>
<comment type="caution">
    <text evidence="1">The sequence shown here is derived from an EMBL/GenBank/DDBJ whole genome shotgun (WGS) entry which is preliminary data.</text>
</comment>
<reference evidence="1" key="1">
    <citation type="submission" date="2020-11" db="EMBL/GenBank/DDBJ databases">
        <authorList>
            <person name="Whitehead M."/>
        </authorList>
    </citation>
    <scope>NUCLEOTIDE SEQUENCE</scope>
    <source>
        <strain evidence="1">EGII</strain>
    </source>
</reference>
<proteinExistence type="predicted"/>
<evidence type="ECO:0000313" key="2">
    <source>
        <dbReference type="Proteomes" id="UP000606786"/>
    </source>
</evidence>
<sequence>MHHVDCFSRSLSLPNHKTNIAAEHVLAVAEDTANDLNIISSIRSDVQKATQAKTDSKSCIAFLCKKISGNKKLVISRSVRWRVTRWSHDTQTTLERKDHIKNTETLLI</sequence>
<evidence type="ECO:0000313" key="1">
    <source>
        <dbReference type="EMBL" id="CAD7000839.1"/>
    </source>
</evidence>
<dbReference type="EMBL" id="CAJHJT010000023">
    <property type="protein sequence ID" value="CAD7000839.1"/>
    <property type="molecule type" value="Genomic_DNA"/>
</dbReference>
<accession>A0A811UP14</accession>